<keyword evidence="3" id="KW-1185">Reference proteome</keyword>
<feature type="transmembrane region" description="Helical" evidence="1">
    <location>
        <begin position="43"/>
        <end position="62"/>
    </location>
</feature>
<sequence length="186" mass="20712">MDPSPTEVSVALTASTFLMALAFESNMRGIVSAVARIKNDDNIIAKIILFTNAASMLQIVGFEWANYTSKSTCAPVNLLSNLAYHLMMLSFDAFLLYKTWLVSSKQRRVLIPAAVLVLHRLCWGIVDLMHSFGTWDVASQACIWIPDPNAAYGFYSADILCDLFSTVATVLICRRYLSSDIRKLFV</sequence>
<feature type="transmembrane region" description="Helical" evidence="1">
    <location>
        <begin position="6"/>
        <end position="23"/>
    </location>
</feature>
<protein>
    <recommendedName>
        <fullName evidence="4">G-protein coupled receptors family 1 profile domain-containing protein</fullName>
    </recommendedName>
</protein>
<feature type="transmembrane region" description="Helical" evidence="1">
    <location>
        <begin position="152"/>
        <end position="173"/>
    </location>
</feature>
<dbReference type="OrthoDB" id="2108801at2759"/>
<proteinExistence type="predicted"/>
<evidence type="ECO:0000256" key="1">
    <source>
        <dbReference type="SAM" id="Phobius"/>
    </source>
</evidence>
<dbReference type="EMBL" id="QEAP01000501">
    <property type="protein sequence ID" value="TPX65244.1"/>
    <property type="molecule type" value="Genomic_DNA"/>
</dbReference>
<evidence type="ECO:0000313" key="2">
    <source>
        <dbReference type="EMBL" id="TPX65244.1"/>
    </source>
</evidence>
<evidence type="ECO:0008006" key="4">
    <source>
        <dbReference type="Google" id="ProtNLM"/>
    </source>
</evidence>
<feature type="non-terminal residue" evidence="2">
    <location>
        <position position="186"/>
    </location>
</feature>
<dbReference type="Proteomes" id="UP000320333">
    <property type="component" value="Unassembled WGS sequence"/>
</dbReference>
<reference evidence="2 3" key="1">
    <citation type="journal article" date="2019" name="Sci. Rep.">
        <title>Comparative genomics of chytrid fungi reveal insights into the obligate biotrophic and pathogenic lifestyle of Synchytrium endobioticum.</title>
        <authorList>
            <person name="van de Vossenberg B.T.L.H."/>
            <person name="Warris S."/>
            <person name="Nguyen H.D.T."/>
            <person name="van Gent-Pelzer M.P.E."/>
            <person name="Joly D.L."/>
            <person name="van de Geest H.C."/>
            <person name="Bonants P.J.M."/>
            <person name="Smith D.S."/>
            <person name="Levesque C.A."/>
            <person name="van der Lee T.A.J."/>
        </authorList>
    </citation>
    <scope>NUCLEOTIDE SEQUENCE [LARGE SCALE GENOMIC DNA]</scope>
    <source>
        <strain evidence="2 3">CBS 675.73</strain>
    </source>
</reference>
<keyword evidence="1" id="KW-0812">Transmembrane</keyword>
<gene>
    <name evidence="2" type="ORF">CcCBS67573_g08185</name>
</gene>
<dbReference type="AlphaFoldDB" id="A0A507EMZ6"/>
<evidence type="ECO:0000313" key="3">
    <source>
        <dbReference type="Proteomes" id="UP000320333"/>
    </source>
</evidence>
<comment type="caution">
    <text evidence="2">The sequence shown here is derived from an EMBL/GenBank/DDBJ whole genome shotgun (WGS) entry which is preliminary data.</text>
</comment>
<feature type="transmembrane region" description="Helical" evidence="1">
    <location>
        <begin position="109"/>
        <end position="132"/>
    </location>
</feature>
<feature type="transmembrane region" description="Helical" evidence="1">
    <location>
        <begin position="82"/>
        <end position="102"/>
    </location>
</feature>
<accession>A0A507EMZ6</accession>
<organism evidence="2 3">
    <name type="scientific">Chytriomyces confervae</name>
    <dbReference type="NCBI Taxonomy" id="246404"/>
    <lineage>
        <taxon>Eukaryota</taxon>
        <taxon>Fungi</taxon>
        <taxon>Fungi incertae sedis</taxon>
        <taxon>Chytridiomycota</taxon>
        <taxon>Chytridiomycota incertae sedis</taxon>
        <taxon>Chytridiomycetes</taxon>
        <taxon>Chytridiales</taxon>
        <taxon>Chytriomycetaceae</taxon>
        <taxon>Chytriomyces</taxon>
    </lineage>
</organism>
<keyword evidence="1" id="KW-1133">Transmembrane helix</keyword>
<keyword evidence="1" id="KW-0472">Membrane</keyword>
<name>A0A507EMZ6_9FUNG</name>